<feature type="region of interest" description="Disordered" evidence="1">
    <location>
        <begin position="19"/>
        <end position="145"/>
    </location>
</feature>
<dbReference type="VEuPathDB" id="FungiDB:SOCG_01751"/>
<evidence type="ECO:0000256" key="1">
    <source>
        <dbReference type="SAM" id="MobiDB-lite"/>
    </source>
</evidence>
<protein>
    <submittedName>
        <fullName evidence="2">rRNA processing protein Faf1</fullName>
    </submittedName>
</protein>
<reference evidence="2 3" key="1">
    <citation type="journal article" date="2011" name="Science">
        <title>Comparative functional genomics of the fission yeasts.</title>
        <authorList>
            <person name="Rhind N."/>
            <person name="Chen Z."/>
            <person name="Yassour M."/>
            <person name="Thompson D.A."/>
            <person name="Haas B.J."/>
            <person name="Habib N."/>
            <person name="Wapinski I."/>
            <person name="Roy S."/>
            <person name="Lin M.F."/>
            <person name="Heiman D.I."/>
            <person name="Young S.K."/>
            <person name="Furuya K."/>
            <person name="Guo Y."/>
            <person name="Pidoux A."/>
            <person name="Chen H.M."/>
            <person name="Robbertse B."/>
            <person name="Goldberg J.M."/>
            <person name="Aoki K."/>
            <person name="Bayne E.H."/>
            <person name="Berlin A.M."/>
            <person name="Desjardins C.A."/>
            <person name="Dobbs E."/>
            <person name="Dukaj L."/>
            <person name="Fan L."/>
            <person name="FitzGerald M.G."/>
            <person name="French C."/>
            <person name="Gujja S."/>
            <person name="Hansen K."/>
            <person name="Keifenheim D."/>
            <person name="Levin J.Z."/>
            <person name="Mosher R.A."/>
            <person name="Mueller C.A."/>
            <person name="Pfiffner J."/>
            <person name="Priest M."/>
            <person name="Russ C."/>
            <person name="Smialowska A."/>
            <person name="Swoboda P."/>
            <person name="Sykes S.M."/>
            <person name="Vaughn M."/>
            <person name="Vengrova S."/>
            <person name="Yoder R."/>
            <person name="Zeng Q."/>
            <person name="Allshire R."/>
            <person name="Baulcombe D."/>
            <person name="Birren B.W."/>
            <person name="Brown W."/>
            <person name="Ekwall K."/>
            <person name="Kellis M."/>
            <person name="Leatherwood J."/>
            <person name="Levin H."/>
            <person name="Margalit H."/>
            <person name="Martienssen R."/>
            <person name="Nieduszynski C.A."/>
            <person name="Spatafora J.W."/>
            <person name="Friedman N."/>
            <person name="Dalgaard J.Z."/>
            <person name="Baumann P."/>
            <person name="Niki H."/>
            <person name="Regev A."/>
            <person name="Nusbaum C."/>
        </authorList>
    </citation>
    <scope>NUCLEOTIDE SEQUENCE [LARGE SCALE GENOMIC DNA]</scope>
    <source>
        <strain evidence="3">yFS286</strain>
    </source>
</reference>
<dbReference type="Pfam" id="PF15375">
    <property type="entry name" value="FSAF1"/>
    <property type="match status" value="1"/>
</dbReference>
<proteinExistence type="predicted"/>
<feature type="compositionally biased region" description="Acidic residues" evidence="1">
    <location>
        <begin position="36"/>
        <end position="66"/>
    </location>
</feature>
<evidence type="ECO:0000313" key="3">
    <source>
        <dbReference type="Proteomes" id="UP000016088"/>
    </source>
</evidence>
<dbReference type="HOGENOM" id="CLU_1090531_0_0_1"/>
<dbReference type="InterPro" id="IPR053030">
    <property type="entry name" value="Ribosomal_biogenesis_FAF1-like"/>
</dbReference>
<dbReference type="GO" id="GO:0005730">
    <property type="term" value="C:nucleolus"/>
    <property type="evidence" value="ECO:0007669"/>
    <property type="project" value="TreeGrafter"/>
</dbReference>
<dbReference type="EMBL" id="KE503208">
    <property type="protein sequence ID" value="EPX71534.1"/>
    <property type="molecule type" value="Genomic_DNA"/>
</dbReference>
<feature type="region of interest" description="Disordered" evidence="1">
    <location>
        <begin position="222"/>
        <end position="242"/>
    </location>
</feature>
<dbReference type="OrthoDB" id="5556956at2759"/>
<dbReference type="AlphaFoldDB" id="S9RBN3"/>
<feature type="compositionally biased region" description="Acidic residues" evidence="1">
    <location>
        <begin position="127"/>
        <end position="137"/>
    </location>
</feature>
<dbReference type="OMA" id="EKEQKMP"/>
<accession>S9RBN3</accession>
<dbReference type="PANTHER" id="PTHR28096">
    <property type="entry name" value="PROTEIN FAF1"/>
    <property type="match status" value="1"/>
</dbReference>
<evidence type="ECO:0000313" key="2">
    <source>
        <dbReference type="EMBL" id="EPX71534.1"/>
    </source>
</evidence>
<dbReference type="InterPro" id="IPR027973">
    <property type="entry name" value="FSAF1-like"/>
</dbReference>
<dbReference type="eggNOG" id="ENOG502QVP1">
    <property type="taxonomic scope" value="Eukaryota"/>
</dbReference>
<feature type="compositionally biased region" description="Basic residues" evidence="1">
    <location>
        <begin position="227"/>
        <end position="237"/>
    </location>
</feature>
<feature type="compositionally biased region" description="Basic residues" evidence="1">
    <location>
        <begin position="112"/>
        <end position="123"/>
    </location>
</feature>
<name>S9RBN3_SCHOY</name>
<dbReference type="Proteomes" id="UP000016088">
    <property type="component" value="Unassembled WGS sequence"/>
</dbReference>
<organism evidence="2 3">
    <name type="scientific">Schizosaccharomyces octosporus (strain yFS286)</name>
    <name type="common">Fission yeast</name>
    <name type="synonym">Octosporomyces octosporus</name>
    <dbReference type="NCBI Taxonomy" id="483514"/>
    <lineage>
        <taxon>Eukaryota</taxon>
        <taxon>Fungi</taxon>
        <taxon>Dikarya</taxon>
        <taxon>Ascomycota</taxon>
        <taxon>Taphrinomycotina</taxon>
        <taxon>Schizosaccharomycetes</taxon>
        <taxon>Schizosaccharomycetales</taxon>
        <taxon>Schizosaccharomycetaceae</taxon>
        <taxon>Schizosaccharomyces</taxon>
    </lineage>
</organism>
<keyword evidence="3" id="KW-1185">Reference proteome</keyword>
<gene>
    <name evidence="2" type="ORF">SOCG_01751</name>
</gene>
<dbReference type="GeneID" id="25030731"/>
<dbReference type="PANTHER" id="PTHR28096:SF1">
    <property type="entry name" value="PROTEIN FAF1"/>
    <property type="match status" value="1"/>
</dbReference>
<dbReference type="RefSeq" id="XP_013020158.1">
    <property type="nucleotide sequence ID" value="XM_013164704.1"/>
</dbReference>
<dbReference type="GO" id="GO:0000462">
    <property type="term" value="P:maturation of SSU-rRNA from tricistronic rRNA transcript (SSU-rRNA, 5.8S rRNA, LSU-rRNA)"/>
    <property type="evidence" value="ECO:0007669"/>
    <property type="project" value="TreeGrafter"/>
</dbReference>
<sequence length="263" mass="29786">MEEKDALLKLQKHFEAQFGNVEGILPVQTQSSNEESVNENEEESGNESLDESEKDSSGEEEEEQETEWTPSSSSIVRVSHQEKEKPIVLRAPGKNSFLKKMPKLETEEDLKLKRRNELRRRKSSRDGEEDETPDNEAENLKNDVELQKLLRESHLLHEVSSRTGETNLVAQGKVRQKAIQQHIKELGGKEKEQKMPMIARKGMAQKRKHIDGIIQKEARESGTVLAKKAKQPKKQKKGFVPGTFSLPGKFVGGTLRLPKSMAP</sequence>
<feature type="compositionally biased region" description="Basic and acidic residues" evidence="1">
    <location>
        <begin position="102"/>
        <end position="111"/>
    </location>
</feature>